<dbReference type="SMART" id="SM00421">
    <property type="entry name" value="HTH_LUXR"/>
    <property type="match status" value="1"/>
</dbReference>
<dbReference type="InterPro" id="IPR036390">
    <property type="entry name" value="WH_DNA-bd_sf"/>
</dbReference>
<dbReference type="InterPro" id="IPR036388">
    <property type="entry name" value="WH-like_DNA-bd_sf"/>
</dbReference>
<dbReference type="InterPro" id="IPR002831">
    <property type="entry name" value="Tscrpt_reg_TrmB_N"/>
</dbReference>
<dbReference type="InterPro" id="IPR016032">
    <property type="entry name" value="Sig_transdc_resp-reg_C-effctor"/>
</dbReference>
<dbReference type="InterPro" id="IPR000792">
    <property type="entry name" value="Tscrpt_reg_LuxR_C"/>
</dbReference>
<evidence type="ECO:0000259" key="1">
    <source>
        <dbReference type="SMART" id="SM00421"/>
    </source>
</evidence>
<dbReference type="PANTHER" id="PTHR34293">
    <property type="entry name" value="HTH-TYPE TRANSCRIPTIONAL REGULATOR TRMBL2"/>
    <property type="match status" value="1"/>
</dbReference>
<dbReference type="InterPro" id="IPR051797">
    <property type="entry name" value="TrmB-like"/>
</dbReference>
<gene>
    <name evidence="2" type="ORF">FB381_1378</name>
</gene>
<dbReference type="Gene3D" id="3.30.870.10">
    <property type="entry name" value="Endonuclease Chain A"/>
    <property type="match status" value="1"/>
</dbReference>
<protein>
    <submittedName>
        <fullName evidence="2">Regulatory LuxR family protein</fullName>
    </submittedName>
</protein>
<comment type="caution">
    <text evidence="2">The sequence shown here is derived from an EMBL/GenBank/DDBJ whole genome shotgun (WGS) entry which is preliminary data.</text>
</comment>
<evidence type="ECO:0000313" key="3">
    <source>
        <dbReference type="Proteomes" id="UP000320209"/>
    </source>
</evidence>
<dbReference type="GO" id="GO:0003677">
    <property type="term" value="F:DNA binding"/>
    <property type="evidence" value="ECO:0007669"/>
    <property type="project" value="InterPro"/>
</dbReference>
<dbReference type="Pfam" id="PF01978">
    <property type="entry name" value="TrmB"/>
    <property type="match status" value="1"/>
</dbReference>
<dbReference type="GO" id="GO:0006355">
    <property type="term" value="P:regulation of DNA-templated transcription"/>
    <property type="evidence" value="ECO:0007669"/>
    <property type="project" value="InterPro"/>
</dbReference>
<organism evidence="2 3">
    <name type="scientific">Nocardioides albertanoniae</name>
    <dbReference type="NCBI Taxonomy" id="1175486"/>
    <lineage>
        <taxon>Bacteria</taxon>
        <taxon>Bacillati</taxon>
        <taxon>Actinomycetota</taxon>
        <taxon>Actinomycetes</taxon>
        <taxon>Propionibacteriales</taxon>
        <taxon>Nocardioidaceae</taxon>
        <taxon>Nocardioides</taxon>
    </lineage>
</organism>
<dbReference type="AlphaFoldDB" id="A0A543A4H7"/>
<dbReference type="PANTHER" id="PTHR34293:SF1">
    <property type="entry name" value="HTH-TYPE TRANSCRIPTIONAL REGULATOR TRMBL2"/>
    <property type="match status" value="1"/>
</dbReference>
<dbReference type="EMBL" id="VFOV01000001">
    <property type="protein sequence ID" value="TQL67501.1"/>
    <property type="molecule type" value="Genomic_DNA"/>
</dbReference>
<sequence>MLDALGLDALEETVYRQLVGAPSANLDELAEAADLDTYATTAVLSALEGKGLVARASAGQDRYVASPPAVALGALLVQRQDELRRAQVEMTELSGLYRGSVARRDVADVVDVVHGTEAIAQRFAQLQYSARKSIQALQKPQAAVVTREDADEAERAAIERGVRHDIVLERSVFDTPGIYESIDSGLQIGIELRVVPTVPLRTFIVDREIALIPLMQSVSPSGEHNTVQDALLLHPSGLLDALNALFDLIWASAPKLVATPEGTVETAADRLEPLDTKVLSLLLAGLTDASIGAQLGLSLRTVQRRVRQMMDRAHVDTRLQLGFEAGRRGWL</sequence>
<keyword evidence="3" id="KW-1185">Reference proteome</keyword>
<reference evidence="2 3" key="1">
    <citation type="submission" date="2019-06" db="EMBL/GenBank/DDBJ databases">
        <title>Sequencing the genomes of 1000 actinobacteria strains.</title>
        <authorList>
            <person name="Klenk H.-P."/>
        </authorList>
    </citation>
    <scope>NUCLEOTIDE SEQUENCE [LARGE SCALE GENOMIC DNA]</scope>
    <source>
        <strain evidence="2 3">DSM 25218</strain>
    </source>
</reference>
<dbReference type="RefSeq" id="WP_170225082.1">
    <property type="nucleotide sequence ID" value="NZ_VFOV01000001.1"/>
</dbReference>
<name>A0A543A4H7_9ACTN</name>
<feature type="domain" description="HTH luxR-type" evidence="1">
    <location>
        <begin position="268"/>
        <end position="325"/>
    </location>
</feature>
<dbReference type="Proteomes" id="UP000320209">
    <property type="component" value="Unassembled WGS sequence"/>
</dbReference>
<accession>A0A543A4H7</accession>
<dbReference type="Gene3D" id="1.10.10.10">
    <property type="entry name" value="Winged helix-like DNA-binding domain superfamily/Winged helix DNA-binding domain"/>
    <property type="match status" value="2"/>
</dbReference>
<proteinExistence type="predicted"/>
<evidence type="ECO:0000313" key="2">
    <source>
        <dbReference type="EMBL" id="TQL67501.1"/>
    </source>
</evidence>
<dbReference type="SUPFAM" id="SSF46785">
    <property type="entry name" value="Winged helix' DNA-binding domain"/>
    <property type="match status" value="1"/>
</dbReference>
<dbReference type="SUPFAM" id="SSF46894">
    <property type="entry name" value="C-terminal effector domain of the bipartite response regulators"/>
    <property type="match status" value="1"/>
</dbReference>